<evidence type="ECO:0000313" key="4">
    <source>
        <dbReference type="Proteomes" id="UP000198642"/>
    </source>
</evidence>
<dbReference type="InterPro" id="IPR009936">
    <property type="entry name" value="DUF1468"/>
</dbReference>
<dbReference type="EMBL" id="FOJW01000010">
    <property type="protein sequence ID" value="SFB21660.1"/>
    <property type="molecule type" value="Genomic_DNA"/>
</dbReference>
<evidence type="ECO:0000259" key="2">
    <source>
        <dbReference type="Pfam" id="PF07331"/>
    </source>
</evidence>
<feature type="transmembrane region" description="Helical" evidence="1">
    <location>
        <begin position="42"/>
        <end position="60"/>
    </location>
</feature>
<protein>
    <submittedName>
        <fullName evidence="3">Putative tricarboxylic transport membrane protein</fullName>
    </submittedName>
</protein>
<feature type="transmembrane region" description="Helical" evidence="1">
    <location>
        <begin position="12"/>
        <end position="30"/>
    </location>
</feature>
<dbReference type="Pfam" id="PF07331">
    <property type="entry name" value="TctB"/>
    <property type="match status" value="1"/>
</dbReference>
<accession>A0A1I0ZAS3</accession>
<gene>
    <name evidence="3" type="ORF">SAMN04488072_11030</name>
</gene>
<keyword evidence="1" id="KW-1133">Transmembrane helix</keyword>
<keyword evidence="1" id="KW-0812">Transmembrane</keyword>
<evidence type="ECO:0000256" key="1">
    <source>
        <dbReference type="SAM" id="Phobius"/>
    </source>
</evidence>
<evidence type="ECO:0000313" key="3">
    <source>
        <dbReference type="EMBL" id="SFB21660.1"/>
    </source>
</evidence>
<organism evidence="3 4">
    <name type="scientific">Lentibacillus halodurans</name>
    <dbReference type="NCBI Taxonomy" id="237679"/>
    <lineage>
        <taxon>Bacteria</taxon>
        <taxon>Bacillati</taxon>
        <taxon>Bacillota</taxon>
        <taxon>Bacilli</taxon>
        <taxon>Bacillales</taxon>
        <taxon>Bacillaceae</taxon>
        <taxon>Lentibacillus</taxon>
    </lineage>
</organism>
<dbReference type="AlphaFoldDB" id="A0A1I0ZAS3"/>
<dbReference type="STRING" id="237679.SAMN04488072_11030"/>
<feature type="transmembrane region" description="Helical" evidence="1">
    <location>
        <begin position="81"/>
        <end position="112"/>
    </location>
</feature>
<proteinExistence type="predicted"/>
<feature type="domain" description="DUF1468" evidence="2">
    <location>
        <begin position="12"/>
        <end position="149"/>
    </location>
</feature>
<reference evidence="3 4" key="1">
    <citation type="submission" date="2016-10" db="EMBL/GenBank/DDBJ databases">
        <authorList>
            <person name="de Groot N.N."/>
        </authorList>
    </citation>
    <scope>NUCLEOTIDE SEQUENCE [LARGE SCALE GENOMIC DNA]</scope>
    <source>
        <strain evidence="3 4">CGMCC 1.3702</strain>
    </source>
</reference>
<name>A0A1I0ZAS3_9BACI</name>
<feature type="transmembrane region" description="Helical" evidence="1">
    <location>
        <begin position="124"/>
        <end position="144"/>
    </location>
</feature>
<dbReference type="Proteomes" id="UP000198642">
    <property type="component" value="Unassembled WGS sequence"/>
</dbReference>
<sequence length="155" mass="17495">MKSMLRSSNRKISLILIALAIGYLILSYQLPPYPFVPVDSDLMPKALGYLLIILSIVLFFSGNNDAEKETKVDSRSASEMFLLLMVTALVILYISLLEIIGFVITTVFFIFICSLVLGYKNYKVNITVSILFPVVLFYIFNYLLQIRLPSGILPI</sequence>
<keyword evidence="1" id="KW-0472">Membrane</keyword>
<keyword evidence="4" id="KW-1185">Reference proteome</keyword>